<dbReference type="EMBL" id="CM003613">
    <property type="protein sequence ID" value="KYP56113.1"/>
    <property type="molecule type" value="Genomic_DNA"/>
</dbReference>
<protein>
    <recommendedName>
        <fullName evidence="1">DUF4219 domain-containing protein</fullName>
    </recommendedName>
</protein>
<name>A0A151SMV4_CAJCA</name>
<organism evidence="2 3">
    <name type="scientific">Cajanus cajan</name>
    <name type="common">Pigeon pea</name>
    <name type="synonym">Cajanus indicus</name>
    <dbReference type="NCBI Taxonomy" id="3821"/>
    <lineage>
        <taxon>Eukaryota</taxon>
        <taxon>Viridiplantae</taxon>
        <taxon>Streptophyta</taxon>
        <taxon>Embryophyta</taxon>
        <taxon>Tracheophyta</taxon>
        <taxon>Spermatophyta</taxon>
        <taxon>Magnoliopsida</taxon>
        <taxon>eudicotyledons</taxon>
        <taxon>Gunneridae</taxon>
        <taxon>Pentapetalae</taxon>
        <taxon>rosids</taxon>
        <taxon>fabids</taxon>
        <taxon>Fabales</taxon>
        <taxon>Fabaceae</taxon>
        <taxon>Papilionoideae</taxon>
        <taxon>50 kb inversion clade</taxon>
        <taxon>NPAAA clade</taxon>
        <taxon>indigoferoid/millettioid clade</taxon>
        <taxon>Phaseoleae</taxon>
        <taxon>Cajanus</taxon>
    </lineage>
</organism>
<evidence type="ECO:0000313" key="3">
    <source>
        <dbReference type="Proteomes" id="UP000075243"/>
    </source>
</evidence>
<dbReference type="AlphaFoldDB" id="A0A151SMV4"/>
<sequence length="58" mass="6719">MASNTVNFLSVPLAFFTGENFDLWKLKLKTYFISQKLWDIVQSGYTKPDNTITLSKKE</sequence>
<accession>A0A151SMV4</accession>
<evidence type="ECO:0000259" key="1">
    <source>
        <dbReference type="Pfam" id="PF13961"/>
    </source>
</evidence>
<dbReference type="Gramene" id="C.cajan_02288.t">
    <property type="protein sequence ID" value="C.cajan_02288.t.cds1"/>
    <property type="gene ID" value="C.cajan_02288"/>
</dbReference>
<feature type="domain" description="DUF4219" evidence="1">
    <location>
        <begin position="16"/>
        <end position="41"/>
    </location>
</feature>
<dbReference type="InterPro" id="IPR025314">
    <property type="entry name" value="DUF4219"/>
</dbReference>
<proteinExistence type="predicted"/>
<evidence type="ECO:0000313" key="2">
    <source>
        <dbReference type="EMBL" id="KYP56113.1"/>
    </source>
</evidence>
<keyword evidence="3" id="KW-1185">Reference proteome</keyword>
<dbReference type="Pfam" id="PF13961">
    <property type="entry name" value="DUF4219"/>
    <property type="match status" value="1"/>
</dbReference>
<reference evidence="2 3" key="1">
    <citation type="journal article" date="2012" name="Nat. Biotechnol.">
        <title>Draft genome sequence of pigeonpea (Cajanus cajan), an orphan legume crop of resource-poor farmers.</title>
        <authorList>
            <person name="Varshney R.K."/>
            <person name="Chen W."/>
            <person name="Li Y."/>
            <person name="Bharti A.K."/>
            <person name="Saxena R.K."/>
            <person name="Schlueter J.A."/>
            <person name="Donoghue M.T."/>
            <person name="Azam S."/>
            <person name="Fan G."/>
            <person name="Whaley A.M."/>
            <person name="Farmer A.D."/>
            <person name="Sheridan J."/>
            <person name="Iwata A."/>
            <person name="Tuteja R."/>
            <person name="Penmetsa R.V."/>
            <person name="Wu W."/>
            <person name="Upadhyaya H.D."/>
            <person name="Yang S.P."/>
            <person name="Shah T."/>
            <person name="Saxena K.B."/>
            <person name="Michael T."/>
            <person name="McCombie W.R."/>
            <person name="Yang B."/>
            <person name="Zhang G."/>
            <person name="Yang H."/>
            <person name="Wang J."/>
            <person name="Spillane C."/>
            <person name="Cook D.R."/>
            <person name="May G.D."/>
            <person name="Xu X."/>
            <person name="Jackson S.A."/>
        </authorList>
    </citation>
    <scope>NUCLEOTIDE SEQUENCE [LARGE SCALE GENOMIC DNA]</scope>
    <source>
        <strain evidence="3">cv. Asha</strain>
    </source>
</reference>
<gene>
    <name evidence="2" type="ORF">KK1_002345</name>
</gene>
<dbReference type="Proteomes" id="UP000075243">
    <property type="component" value="Chromosome 11"/>
</dbReference>